<dbReference type="Proteomes" id="UP000005546">
    <property type="component" value="Unassembled WGS sequence"/>
</dbReference>
<dbReference type="RefSeq" id="WP_008628021.1">
    <property type="nucleotide sequence ID" value="NZ_GL883865.1"/>
</dbReference>
<name>F3QVH8_9BACT</name>
<protein>
    <submittedName>
        <fullName evidence="1">Uncharacterized protein</fullName>
    </submittedName>
</protein>
<keyword evidence="2" id="KW-1185">Reference proteome</keyword>
<gene>
    <name evidence="1" type="ORF">HMPREF9442_02204</name>
</gene>
<dbReference type="eggNOG" id="ENOG50320D9">
    <property type="taxonomic scope" value="Bacteria"/>
</dbReference>
<reference evidence="1 2" key="1">
    <citation type="submission" date="2011-02" db="EMBL/GenBank/DDBJ databases">
        <authorList>
            <person name="Weinstock G."/>
            <person name="Sodergren E."/>
            <person name="Clifton S."/>
            <person name="Fulton L."/>
            <person name="Fulton B."/>
            <person name="Courtney L."/>
            <person name="Fronick C."/>
            <person name="Harrison M."/>
            <person name="Strong C."/>
            <person name="Farmer C."/>
            <person name="Delahaunty K."/>
            <person name="Markovic C."/>
            <person name="Hall O."/>
            <person name="Minx P."/>
            <person name="Tomlinson C."/>
            <person name="Mitreva M."/>
            <person name="Hou S."/>
            <person name="Chen J."/>
            <person name="Wollam A."/>
            <person name="Pepin K.H."/>
            <person name="Johnson M."/>
            <person name="Bhonagiri V."/>
            <person name="Zhang X."/>
            <person name="Suruliraj S."/>
            <person name="Warren W."/>
            <person name="Chinwalla A."/>
            <person name="Mardis E.R."/>
            <person name="Wilson R.K."/>
        </authorList>
    </citation>
    <scope>NUCLEOTIDE SEQUENCE [LARGE SCALE GENOMIC DNA]</scope>
    <source>
        <strain evidence="1 2">YIT 11841</strain>
    </source>
</reference>
<evidence type="ECO:0000313" key="1">
    <source>
        <dbReference type="EMBL" id="EGG52759.1"/>
    </source>
</evidence>
<dbReference type="OrthoDB" id="795241at2"/>
<accession>F3QVH8</accession>
<evidence type="ECO:0000313" key="2">
    <source>
        <dbReference type="Proteomes" id="UP000005546"/>
    </source>
</evidence>
<dbReference type="AlphaFoldDB" id="F3QVH8"/>
<organism evidence="1 2">
    <name type="scientific">Paraprevotella xylaniphila YIT 11841</name>
    <dbReference type="NCBI Taxonomy" id="762982"/>
    <lineage>
        <taxon>Bacteria</taxon>
        <taxon>Pseudomonadati</taxon>
        <taxon>Bacteroidota</taxon>
        <taxon>Bacteroidia</taxon>
        <taxon>Bacteroidales</taxon>
        <taxon>Prevotellaceae</taxon>
        <taxon>Paraprevotella</taxon>
    </lineage>
</organism>
<sequence>METNKKKRIITRIGNVFCAEIDNECKRFFQYVANDLEELNSSVIRVFKNKYPMDYKPNIEEIVREEVEFYAHTILKFGIVFNAWYKVGTSKNIGDEHKEALFGDISPIIYQKPDINPAENWLIWKINQPRIFVGRLNKEYIDKLNRGGVIPYVDIINRLKFGYFKYKLSGWKIENDKNVPITE</sequence>
<dbReference type="EMBL" id="AFBR01000065">
    <property type="protein sequence ID" value="EGG52759.1"/>
    <property type="molecule type" value="Genomic_DNA"/>
</dbReference>
<comment type="caution">
    <text evidence="1">The sequence shown here is derived from an EMBL/GenBank/DDBJ whole genome shotgun (WGS) entry which is preliminary data.</text>
</comment>
<proteinExistence type="predicted"/>
<dbReference type="HOGENOM" id="CLU_137782_0_0_10"/>
<dbReference type="STRING" id="762982.HMPREF9442_02204"/>